<comment type="caution">
    <text evidence="2">The sequence shown here is derived from an EMBL/GenBank/DDBJ whole genome shotgun (WGS) entry which is preliminary data.</text>
</comment>
<name>A0ABV1I4M1_9FIRM</name>
<sequence length="393" mass="44212">MNIQLVKKNNVDQDMMSYEKNLRQHKLKTAGMVVAVIAIIGLCLYGIKISLDHRSYTTCEVVRSFDRSDTITTKYTEFLSYVIKYSKDGISCVDSENNLVWSQTYNMQDPVINVCQDSLAIADRNGTDVMIFNQTGMQGQVQTLLPIRQISVSQQGVLAVLLEDGDTSRVNLYAKDGSQIVESKFELSETGYPLRIALSADATKLAVSFLQVQNGSISSCVAFYNFDSVGENYEDHLVASKILQGTVMPDVQYTDSTHCFFAGAGELLFFEGTQIPEETADVTIEQKILSIFSSSKYVGVVTEGEEKSYTLQVYNMQGKQEFRTEFDQDYTTLKFSGNNILIYNDFEYTMMNHAGNIFFEGTFEESISDLYTLSGNNRYMVLHAGRTDQIRLK</sequence>
<organism evidence="2 3">
    <name type="scientific">Hominiventricola aquisgranensis</name>
    <dbReference type="NCBI Taxonomy" id="3133164"/>
    <lineage>
        <taxon>Bacteria</taxon>
        <taxon>Bacillati</taxon>
        <taxon>Bacillota</taxon>
        <taxon>Clostridia</taxon>
        <taxon>Lachnospirales</taxon>
        <taxon>Lachnospiraceae</taxon>
        <taxon>Hominiventricola</taxon>
    </lineage>
</organism>
<dbReference type="EMBL" id="JBBMFC010000050">
    <property type="protein sequence ID" value="MEQ2580137.1"/>
    <property type="molecule type" value="Genomic_DNA"/>
</dbReference>
<feature type="transmembrane region" description="Helical" evidence="1">
    <location>
        <begin position="29"/>
        <end position="47"/>
    </location>
</feature>
<accession>A0ABV1I4M1</accession>
<keyword evidence="1" id="KW-0472">Membrane</keyword>
<dbReference type="Proteomes" id="UP001470288">
    <property type="component" value="Unassembled WGS sequence"/>
</dbReference>
<evidence type="ECO:0000313" key="2">
    <source>
        <dbReference type="EMBL" id="MEQ2580137.1"/>
    </source>
</evidence>
<dbReference type="SUPFAM" id="SSF50978">
    <property type="entry name" value="WD40 repeat-like"/>
    <property type="match status" value="1"/>
</dbReference>
<evidence type="ECO:0000313" key="3">
    <source>
        <dbReference type="Proteomes" id="UP001470288"/>
    </source>
</evidence>
<reference evidence="2 3" key="1">
    <citation type="submission" date="2024-03" db="EMBL/GenBank/DDBJ databases">
        <title>Human intestinal bacterial collection.</title>
        <authorList>
            <person name="Pauvert C."/>
            <person name="Hitch T.C.A."/>
            <person name="Clavel T."/>
        </authorList>
    </citation>
    <scope>NUCLEOTIDE SEQUENCE [LARGE SCALE GENOMIC DNA]</scope>
    <source>
        <strain evidence="2 3">CLA-AA-H78B</strain>
    </source>
</reference>
<dbReference type="Pfam" id="PF18975">
    <property type="entry name" value="DUF5711"/>
    <property type="match status" value="1"/>
</dbReference>
<gene>
    <name evidence="2" type="ORF">WMO62_15120</name>
</gene>
<dbReference type="InterPro" id="IPR036322">
    <property type="entry name" value="WD40_repeat_dom_sf"/>
</dbReference>
<keyword evidence="3" id="KW-1185">Reference proteome</keyword>
<keyword evidence="1" id="KW-0812">Transmembrane</keyword>
<evidence type="ECO:0000256" key="1">
    <source>
        <dbReference type="SAM" id="Phobius"/>
    </source>
</evidence>
<dbReference type="InterPro" id="IPR043765">
    <property type="entry name" value="DUF5711"/>
</dbReference>
<dbReference type="RefSeq" id="WP_349145201.1">
    <property type="nucleotide sequence ID" value="NZ_JBBMFC010000050.1"/>
</dbReference>
<proteinExistence type="predicted"/>
<protein>
    <submittedName>
        <fullName evidence="2">DUF5711 family protein</fullName>
    </submittedName>
</protein>
<keyword evidence="1" id="KW-1133">Transmembrane helix</keyword>